<feature type="region of interest" description="Disordered" evidence="1">
    <location>
        <begin position="46"/>
        <end position="68"/>
    </location>
</feature>
<evidence type="ECO:0008006" key="5">
    <source>
        <dbReference type="Google" id="ProtNLM"/>
    </source>
</evidence>
<evidence type="ECO:0000256" key="1">
    <source>
        <dbReference type="SAM" id="MobiDB-lite"/>
    </source>
</evidence>
<evidence type="ECO:0000256" key="2">
    <source>
        <dbReference type="SAM" id="SignalP"/>
    </source>
</evidence>
<organism evidence="3 4">
    <name type="scientific">Janthinobacterium psychrotolerans</name>
    <dbReference type="NCBI Taxonomy" id="1747903"/>
    <lineage>
        <taxon>Bacteria</taxon>
        <taxon>Pseudomonadati</taxon>
        <taxon>Pseudomonadota</taxon>
        <taxon>Betaproteobacteria</taxon>
        <taxon>Burkholderiales</taxon>
        <taxon>Oxalobacteraceae</taxon>
        <taxon>Janthinobacterium</taxon>
    </lineage>
</organism>
<evidence type="ECO:0000313" key="4">
    <source>
        <dbReference type="Proteomes" id="UP000092713"/>
    </source>
</evidence>
<sequence>MQLRCGVRCLAAAGLLSMVCGTARADGLADMKAALARLQGQSPVKAQVDSSTWRREGEGKDAEEDSGQASVVVDSGVAGLQVLYSKELLAKVEAEQRAKVKDPKAKTSTDFALGELKGTELRAMVSAAGALSRELDEAVFSGEKMDSYKGKPARKLSFSLSIDKVPEKDRKYVKKFDGGIDVWIAADGTPLGSSFRVDVSGRAFVVVSFAQKTDETRQYGVSGDHLLLLRKESRHAISGAGEKVETKLVKTLQLQS</sequence>
<comment type="caution">
    <text evidence="3">The sequence shown here is derived from an EMBL/GenBank/DDBJ whole genome shotgun (WGS) entry which is preliminary data.</text>
</comment>
<dbReference type="AlphaFoldDB" id="A0A1A7BWS1"/>
<feature type="chain" id="PRO_5008355377" description="Lipoprotein" evidence="2">
    <location>
        <begin position="26"/>
        <end position="256"/>
    </location>
</feature>
<accession>A0A1A7BWS1</accession>
<keyword evidence="2" id="KW-0732">Signal</keyword>
<dbReference type="PATRIC" id="fig|1747903.4.peg.452"/>
<protein>
    <recommendedName>
        <fullName evidence="5">Lipoprotein</fullName>
    </recommendedName>
</protein>
<gene>
    <name evidence="3" type="ORF">ASR47_100210</name>
</gene>
<dbReference type="Proteomes" id="UP000092713">
    <property type="component" value="Unassembled WGS sequence"/>
</dbReference>
<dbReference type="EMBL" id="LOCQ01000061">
    <property type="protein sequence ID" value="OBV36960.1"/>
    <property type="molecule type" value="Genomic_DNA"/>
</dbReference>
<name>A0A1A7BWS1_9BURK</name>
<proteinExistence type="predicted"/>
<evidence type="ECO:0000313" key="3">
    <source>
        <dbReference type="EMBL" id="OBV36960.1"/>
    </source>
</evidence>
<keyword evidence="4" id="KW-1185">Reference proteome</keyword>
<feature type="signal peptide" evidence="2">
    <location>
        <begin position="1"/>
        <end position="25"/>
    </location>
</feature>
<reference evidence="3 4" key="1">
    <citation type="submission" date="2016-04" db="EMBL/GenBank/DDBJ databases">
        <title>Draft genome sequence of Janthinobacterium psychrotolerans sp. nov., isolated from freshwater sediments in Denmark.</title>
        <authorList>
            <person name="Gong X."/>
            <person name="Skrivergaard S."/>
            <person name="Korsgaard B.S."/>
            <person name="Schreiber L."/>
            <person name="Marshall I.P."/>
            <person name="Finster K."/>
            <person name="Schramm A."/>
        </authorList>
    </citation>
    <scope>NUCLEOTIDE SEQUENCE [LARGE SCALE GENOMIC DNA]</scope>
    <source>
        <strain evidence="3 4">S3-2</strain>
    </source>
</reference>